<reference evidence="1 2" key="1">
    <citation type="submission" date="2015-05" db="EMBL/GenBank/DDBJ databases">
        <title>Draft genome sequence of the bacterium Gordonia jacobaea a new member of the Gordonia genus.</title>
        <authorList>
            <person name="Jimenez-Galisteo G."/>
            <person name="Dominguez A."/>
            <person name="Munoz E."/>
            <person name="Vinas M."/>
        </authorList>
    </citation>
    <scope>NUCLEOTIDE SEQUENCE [LARGE SCALE GENOMIC DNA]</scope>
    <source>
        <strain evidence="2">mv1</strain>
    </source>
</reference>
<protein>
    <submittedName>
        <fullName evidence="1">Uncharacterized protein</fullName>
    </submittedName>
</protein>
<name>A0ABR5IH39_9ACTN</name>
<proteinExistence type="predicted"/>
<gene>
    <name evidence="1" type="ORF">ABW18_00900</name>
</gene>
<keyword evidence="2" id="KW-1185">Reference proteome</keyword>
<accession>A0ABR5IH39</accession>
<evidence type="ECO:0000313" key="1">
    <source>
        <dbReference type="EMBL" id="KNA93049.1"/>
    </source>
</evidence>
<sequence length="273" mass="31514">MIGDSSDKSESPSSFDEFERQIEASERVADEWFSEPSTEICRLLWQVCGAWETVIEEVRFLRYNIAENPPTEPPFFYPDGEHIARDLRRVARKLNLRLPSKTEWTDECKRAKSMRDDLGHLLHFTSVTGQSPNQSVTVLRVPYWEPNEMTVTMGGIGLWDEESQTSVTTHEARWAIHNRKTVTITEAEAREVLAGLKYVKACIFALRKFGMQFAVWGDTKDVGYVLGILPWWLDDWGPRPGENGWTVPTMRQLRTIPQHDYIESLPESQRPLI</sequence>
<comment type="caution">
    <text evidence="1">The sequence shown here is derived from an EMBL/GenBank/DDBJ whole genome shotgun (WGS) entry which is preliminary data.</text>
</comment>
<dbReference type="EMBL" id="LDTZ01000013">
    <property type="protein sequence ID" value="KNA93049.1"/>
    <property type="molecule type" value="Genomic_DNA"/>
</dbReference>
<organism evidence="1 2">
    <name type="scientific">Gordonia jacobaea</name>
    <dbReference type="NCBI Taxonomy" id="122202"/>
    <lineage>
        <taxon>Bacteria</taxon>
        <taxon>Bacillati</taxon>
        <taxon>Actinomycetota</taxon>
        <taxon>Actinomycetes</taxon>
        <taxon>Mycobacteriales</taxon>
        <taxon>Gordoniaceae</taxon>
        <taxon>Gordonia</taxon>
    </lineage>
</organism>
<dbReference type="Proteomes" id="UP000037247">
    <property type="component" value="Unassembled WGS sequence"/>
</dbReference>
<dbReference type="RefSeq" id="WP_049697141.1">
    <property type="nucleotide sequence ID" value="NZ_JAQDQF010000001.1"/>
</dbReference>
<evidence type="ECO:0000313" key="2">
    <source>
        <dbReference type="Proteomes" id="UP000037247"/>
    </source>
</evidence>